<reference evidence="1 2" key="1">
    <citation type="submission" date="2015-08" db="EMBL/GenBank/DDBJ databases">
        <authorList>
            <person name="Barekzi N."/>
            <person name="Doss J.H."/>
            <person name="Bluford J."/>
            <person name="Fizer S."/>
            <person name="Garofalo A.E."/>
            <person name="Gasalao M.B."/>
            <person name="Griffin J."/>
            <person name="Henderson C.M."/>
            <person name="Hyre A.N."/>
            <person name="Irons L.B."/>
            <person name="Jafree E."/>
            <person name="Kanda K."/>
            <person name="Matthews D."/>
            <person name="Mclaren B."/>
            <person name="Moriarty A."/>
            <person name="Northam N."/>
            <person name="Ryan M."/>
            <person name="Smith D.E."/>
            <person name="Vanselow D."/>
            <person name="Welch J."/>
            <person name="Gauthier D."/>
            <person name="Anders K.R."/>
            <person name="Bradley K.W."/>
            <person name="Asai D.J."/>
            <person name="Bowman C.A."/>
            <person name="Russell D.A."/>
            <person name="Pope W.H."/>
            <person name="Jacobs-Sera D."/>
            <person name="Hendrix R.W."/>
            <person name="Hatfull G.F."/>
        </authorList>
    </citation>
    <scope>NUCLEOTIDE SEQUENCE [LARGE SCALE GENOMIC DNA]</scope>
</reference>
<sequence>MGVMLSQAGLERIEQASAWLRQQPEVEAREGQLAAILEHEMRLAGWDGTGDLRPWFTRCMEINIALDQAQGRPPSIQDWPGYMAR</sequence>
<name>A0A0M3UKE1_9CAUD</name>
<evidence type="ECO:0000313" key="1">
    <source>
        <dbReference type="EMBL" id="ALF00621.1"/>
    </source>
</evidence>
<proteinExistence type="predicted"/>
<protein>
    <submittedName>
        <fullName evidence="1">Uncharacterized protein</fullName>
    </submittedName>
</protein>
<organism evidence="1 2">
    <name type="scientific">Mycobacterium phage Bricole</name>
    <dbReference type="NCBI Taxonomy" id="1718601"/>
    <lineage>
        <taxon>Viruses</taxon>
        <taxon>Duplodnaviria</taxon>
        <taxon>Heunggongvirae</taxon>
        <taxon>Uroviricota</taxon>
        <taxon>Caudoviricetes</taxon>
        <taxon>Vilmaviridae</taxon>
        <taxon>Mclasvirinae</taxon>
        <taxon>Bongovirus</taxon>
        <taxon>Bongovirus bongo</taxon>
    </lineage>
</organism>
<gene>
    <name evidence="1" type="ORF">SEA_BRICOLE_106</name>
</gene>
<dbReference type="EMBL" id="KT591491">
    <property type="protein sequence ID" value="ALF00621.1"/>
    <property type="molecule type" value="Genomic_DNA"/>
</dbReference>
<dbReference type="Proteomes" id="UP000221469">
    <property type="component" value="Segment"/>
</dbReference>
<evidence type="ECO:0000313" key="2">
    <source>
        <dbReference type="Proteomes" id="UP000221469"/>
    </source>
</evidence>
<accession>A0A0M3UKE1</accession>